<accession>A0ABS1DL33</accession>
<keyword evidence="12" id="KW-1185">Reference proteome</keyword>
<comment type="similarity">
    <text evidence="2">Belongs to the faeC family.</text>
</comment>
<name>A0ABS1DL33_9PROT</name>
<dbReference type="Gene3D" id="3.40.50.1820">
    <property type="entry name" value="alpha/beta hydrolase"/>
    <property type="match status" value="1"/>
</dbReference>
<evidence type="ECO:0000313" key="11">
    <source>
        <dbReference type="EMBL" id="MBK1670716.1"/>
    </source>
</evidence>
<dbReference type="EMBL" id="NRRL01000111">
    <property type="protein sequence ID" value="MBK1670716.1"/>
    <property type="molecule type" value="Genomic_DNA"/>
</dbReference>
<evidence type="ECO:0000256" key="3">
    <source>
        <dbReference type="ARBA" id="ARBA00022525"/>
    </source>
</evidence>
<comment type="function">
    <text evidence="9">Involved in degradation of plant cell walls. Hydrolyzes the feruloyl-arabinose ester bond in arabinoxylans, and the feruloyl-galactose ester bond in pectin. Active against paranitrophenyl-acetate, methyl ferulate and wheat arabinoxylan.</text>
</comment>
<evidence type="ECO:0000256" key="7">
    <source>
        <dbReference type="ARBA" id="ARBA00023277"/>
    </source>
</evidence>
<evidence type="ECO:0000256" key="1">
    <source>
        <dbReference type="ARBA" id="ARBA00004613"/>
    </source>
</evidence>
<evidence type="ECO:0000256" key="4">
    <source>
        <dbReference type="ARBA" id="ARBA00022651"/>
    </source>
</evidence>
<keyword evidence="7" id="KW-0119">Carbohydrate metabolism</keyword>
<gene>
    <name evidence="11" type="ORF">CKO28_22100</name>
</gene>
<feature type="signal peptide" evidence="10">
    <location>
        <begin position="1"/>
        <end position="26"/>
    </location>
</feature>
<sequence>MTRGRAVAGLAAALLLAVVWAAPATAAPCGPEAPCTVALGRYLVAAPPDPAPAGAVIFLHGYQASAAGVLANDGLVQAVTDAGYLLVAPHGREGTWNHVGSPAGHDRDELAFLAQVRRDTAARFALAGKPVLVAGFSQGASMVWDVACDRADAYTAFAAVAGAFWRPLPDGCPSGPIQLTHIHGLGDQVVPLEGRPIGDSWRQGDTVRALGLVKRHNACPAAPDRRTRAGTLACSHWTSCARGRLRVCLHDGGHTLRPDWIADAARWMQRRQD</sequence>
<organism evidence="11 12">
    <name type="scientific">Rhodovibrio sodomensis</name>
    <dbReference type="NCBI Taxonomy" id="1088"/>
    <lineage>
        <taxon>Bacteria</taxon>
        <taxon>Pseudomonadati</taxon>
        <taxon>Pseudomonadota</taxon>
        <taxon>Alphaproteobacteria</taxon>
        <taxon>Rhodospirillales</taxon>
        <taxon>Rhodovibrionaceae</taxon>
        <taxon>Rhodovibrio</taxon>
    </lineage>
</organism>
<evidence type="ECO:0000256" key="8">
    <source>
        <dbReference type="ARBA" id="ARBA00023326"/>
    </source>
</evidence>
<comment type="subcellular location">
    <subcellularLocation>
        <location evidence="1">Secreted</location>
    </subcellularLocation>
</comment>
<dbReference type="InterPro" id="IPR029058">
    <property type="entry name" value="AB_hydrolase_fold"/>
</dbReference>
<feature type="chain" id="PRO_5047525491" description="Polyhydroxybutyrate depolymerase" evidence="10">
    <location>
        <begin position="27"/>
        <end position="273"/>
    </location>
</feature>
<keyword evidence="8" id="KW-0624">Polysaccharide degradation</keyword>
<reference evidence="11 12" key="1">
    <citation type="journal article" date="2020" name="Microorganisms">
        <title>Osmotic Adaptation and Compatible Solute Biosynthesis of Phototrophic Bacteria as Revealed from Genome Analyses.</title>
        <authorList>
            <person name="Imhoff J.F."/>
            <person name="Rahn T."/>
            <person name="Kunzel S."/>
            <person name="Keller A."/>
            <person name="Neulinger S.C."/>
        </authorList>
    </citation>
    <scope>NUCLEOTIDE SEQUENCE [LARGE SCALE GENOMIC DNA]</scope>
    <source>
        <strain evidence="11 12">DSM 9895</strain>
    </source>
</reference>
<keyword evidence="6" id="KW-0378">Hydrolase</keyword>
<comment type="caution">
    <text evidence="11">The sequence shown here is derived from an EMBL/GenBank/DDBJ whole genome shotgun (WGS) entry which is preliminary data.</text>
</comment>
<protein>
    <recommendedName>
        <fullName evidence="13">Polyhydroxybutyrate depolymerase</fullName>
    </recommendedName>
</protein>
<evidence type="ECO:0008006" key="13">
    <source>
        <dbReference type="Google" id="ProtNLM"/>
    </source>
</evidence>
<dbReference type="InterPro" id="IPR043595">
    <property type="entry name" value="FaeB/C/D"/>
</dbReference>
<dbReference type="Proteomes" id="UP001296873">
    <property type="component" value="Unassembled WGS sequence"/>
</dbReference>
<evidence type="ECO:0000256" key="10">
    <source>
        <dbReference type="SAM" id="SignalP"/>
    </source>
</evidence>
<evidence type="ECO:0000256" key="5">
    <source>
        <dbReference type="ARBA" id="ARBA00022729"/>
    </source>
</evidence>
<dbReference type="PANTHER" id="PTHR38050:SF1">
    <property type="entry name" value="FERULOYL ESTERASE C"/>
    <property type="match status" value="1"/>
</dbReference>
<evidence type="ECO:0000256" key="2">
    <source>
        <dbReference type="ARBA" id="ARBA00010278"/>
    </source>
</evidence>
<dbReference type="RefSeq" id="WP_200343161.1">
    <property type="nucleotide sequence ID" value="NZ_NRRL01000111.1"/>
</dbReference>
<evidence type="ECO:0000313" key="12">
    <source>
        <dbReference type="Proteomes" id="UP001296873"/>
    </source>
</evidence>
<evidence type="ECO:0000256" key="6">
    <source>
        <dbReference type="ARBA" id="ARBA00022801"/>
    </source>
</evidence>
<keyword evidence="3" id="KW-0964">Secreted</keyword>
<proteinExistence type="inferred from homology"/>
<evidence type="ECO:0000256" key="9">
    <source>
        <dbReference type="ARBA" id="ARBA00025250"/>
    </source>
</evidence>
<keyword evidence="4" id="KW-0858">Xylan degradation</keyword>
<keyword evidence="5 10" id="KW-0732">Signal</keyword>
<dbReference type="PANTHER" id="PTHR38050">
    <property type="match status" value="1"/>
</dbReference>
<dbReference type="SUPFAM" id="SSF53474">
    <property type="entry name" value="alpha/beta-Hydrolases"/>
    <property type="match status" value="1"/>
</dbReference>